<keyword evidence="6 17" id="KW-0812">Transmembrane</keyword>
<feature type="transmembrane region" description="Helical" evidence="17">
    <location>
        <begin position="34"/>
        <end position="62"/>
    </location>
</feature>
<evidence type="ECO:0000313" key="20">
    <source>
        <dbReference type="EMBL" id="WDF04240.1"/>
    </source>
</evidence>
<dbReference type="PANTHER" id="PTHR32282">
    <property type="entry name" value="BINDING PROTEIN TRANSPEPTIDASE, PUTATIVE-RELATED"/>
    <property type="match status" value="1"/>
</dbReference>
<accession>A0ABY7W8Q7</accession>
<keyword evidence="1" id="KW-1003">Cell membrane</keyword>
<keyword evidence="8" id="KW-0133">Cell shape</keyword>
<evidence type="ECO:0000256" key="4">
    <source>
        <dbReference type="ARBA" id="ARBA00022676"/>
    </source>
</evidence>
<dbReference type="InterPro" id="IPR023346">
    <property type="entry name" value="Lysozyme-like_dom_sf"/>
</dbReference>
<dbReference type="Gene3D" id="3.40.710.10">
    <property type="entry name" value="DD-peptidase/beta-lactamase superfamily"/>
    <property type="match status" value="1"/>
</dbReference>
<dbReference type="Proteomes" id="UP001215143">
    <property type="component" value="Chromosome"/>
</dbReference>
<evidence type="ECO:0000256" key="13">
    <source>
        <dbReference type="ARBA" id="ARBA00023316"/>
    </source>
</evidence>
<evidence type="ECO:0000256" key="11">
    <source>
        <dbReference type="ARBA" id="ARBA00023136"/>
    </source>
</evidence>
<comment type="catalytic activity">
    <reaction evidence="14">
        <text>Preferential cleavage: (Ac)2-L-Lys-D-Ala-|-D-Ala. Also transpeptidation of peptidyl-alanyl moieties that are N-acyl substituents of D-alanine.</text>
        <dbReference type="EC" id="3.4.16.4"/>
    </reaction>
</comment>
<evidence type="ECO:0000256" key="6">
    <source>
        <dbReference type="ARBA" id="ARBA00022692"/>
    </source>
</evidence>
<name>A0ABY7W8Q7_9BACI</name>
<dbReference type="RefSeq" id="WP_274272880.1">
    <property type="nucleotide sequence ID" value="NZ_CP117834.1"/>
</dbReference>
<keyword evidence="9" id="KW-0573">Peptidoglycan synthesis</keyword>
<feature type="domain" description="Penicillin-binding protein transpeptidase" evidence="18">
    <location>
        <begin position="409"/>
        <end position="637"/>
    </location>
</feature>
<evidence type="ECO:0000256" key="10">
    <source>
        <dbReference type="ARBA" id="ARBA00022989"/>
    </source>
</evidence>
<keyword evidence="12" id="KW-0511">Multifunctional enzyme</keyword>
<reference evidence="20 21" key="1">
    <citation type="submission" date="2023-02" db="EMBL/GenBank/DDBJ databases">
        <authorList>
            <person name="Liu G."/>
        </authorList>
    </citation>
    <scope>NUCLEOTIDE SEQUENCE [LARGE SCALE GENOMIC DNA]</scope>
    <source>
        <strain evidence="20 21">DSM 23008</strain>
    </source>
</reference>
<keyword evidence="10 17" id="KW-1133">Transmembrane helix</keyword>
<evidence type="ECO:0000256" key="15">
    <source>
        <dbReference type="ARBA" id="ARBA00049902"/>
    </source>
</evidence>
<evidence type="ECO:0000256" key="8">
    <source>
        <dbReference type="ARBA" id="ARBA00022960"/>
    </source>
</evidence>
<keyword evidence="2" id="KW-0121">Carboxypeptidase</keyword>
<sequence>MKSFLLHVRKSFEQVNQKLADIHFFRKVGITYQVLWNLLLVALIVGFLLVLLAGGTAAGYFASLVHDEQPYSEEELRTHVGSLTETSEIYLANDVYLGKIRSDVERDIVTLDDIADEVKWAIVATEDEHFYEHEGIVPKALLRATMQEIANSSVQTGGSTLTQQLIKQQVLSNEVSFDRKATEIMLAMRLEHFMSKDEILEAYLNVVPFGRNASGRNVEGIQAASMGIFGVAASELNLAQSAYLAGMPQSPFGYTPFTGDADVKDEDGLRPGFNRFRTVLNRMYESGYIDQEQRDEALDYDLAADFIEYAPDPMARHPRLTSEILERATEALLAVEKESFEGWDQLSASAQSLEEEEMRGTVQNRIENGGYKITTTIDEDLYSAMNDAASNSDYYFGPNNGNGDPEEVGAVLIDNRTGAILSFVGGREENLDNQLNYTTRLRSPGSTIKPILPFAGALEAGVTQPGLVIPDTPTNRRVDGVPINNYDNSHDGNITLRESLKRSRNVPAIKAWWHVPEELKQHLIQSSGVTNMSTVETAAIGGGGATVEQIVSAYSAFANDGKRPEAYMIEKIETYDGEIVYEHEKKEFDYISPQSNYLLVDMMRDVVSTSGGTASRVPGLLNFSADWAGKTGTSNENIDSWFVASNPYVSLGVWNGYTGSKQVPLLERYNGMGTGERTQNIWANIANAAYSVKPSLMTAEGTRFQRPSGLTERRVCGLTGGSSNAICDEEGLVTTDLYNNNLLSRIDGLSPFQSELKSTVQKQLDELRKRERDERRENDNDDDDEDDDSSSDDGEEENDSSNEDEDNEDENEDDDDTDEGTTDEEEDSADDEEE</sequence>
<keyword evidence="11 17" id="KW-0472">Membrane</keyword>
<organism evidence="20 21">
    <name type="scientific">Shouchella hunanensis</name>
    <dbReference type="NCBI Taxonomy" id="766894"/>
    <lineage>
        <taxon>Bacteria</taxon>
        <taxon>Bacillati</taxon>
        <taxon>Bacillota</taxon>
        <taxon>Bacilli</taxon>
        <taxon>Bacillales</taxon>
        <taxon>Bacillaceae</taxon>
        <taxon>Shouchella</taxon>
    </lineage>
</organism>
<keyword evidence="21" id="KW-1185">Reference proteome</keyword>
<evidence type="ECO:0000256" key="17">
    <source>
        <dbReference type="SAM" id="Phobius"/>
    </source>
</evidence>
<comment type="catalytic activity">
    <reaction evidence="15">
        <text>[GlcNAc-(1-&gt;4)-Mur2Ac(oyl-L-Ala-gamma-D-Glu-L-Lys-D-Ala-D-Ala)](n)-di-trans,octa-cis-undecaprenyl diphosphate + beta-D-GlcNAc-(1-&gt;4)-Mur2Ac(oyl-L-Ala-gamma-D-Glu-L-Lys-D-Ala-D-Ala)-di-trans,octa-cis-undecaprenyl diphosphate = [GlcNAc-(1-&gt;4)-Mur2Ac(oyl-L-Ala-gamma-D-Glu-L-Lys-D-Ala-D-Ala)](n+1)-di-trans,octa-cis-undecaprenyl diphosphate + di-trans,octa-cis-undecaprenyl diphosphate + H(+)</text>
        <dbReference type="Rhea" id="RHEA:23708"/>
        <dbReference type="Rhea" id="RHEA-COMP:9602"/>
        <dbReference type="Rhea" id="RHEA-COMP:9603"/>
        <dbReference type="ChEBI" id="CHEBI:15378"/>
        <dbReference type="ChEBI" id="CHEBI:58405"/>
        <dbReference type="ChEBI" id="CHEBI:60033"/>
        <dbReference type="ChEBI" id="CHEBI:78435"/>
        <dbReference type="EC" id="2.4.99.28"/>
    </reaction>
</comment>
<evidence type="ECO:0000256" key="5">
    <source>
        <dbReference type="ARBA" id="ARBA00022679"/>
    </source>
</evidence>
<dbReference type="PANTHER" id="PTHR32282:SF32">
    <property type="entry name" value="PENICILLIN-BINDING PROTEIN 2A"/>
    <property type="match status" value="1"/>
</dbReference>
<dbReference type="InterPro" id="IPR001460">
    <property type="entry name" value="PCN-bd_Tpept"/>
</dbReference>
<feature type="compositionally biased region" description="Acidic residues" evidence="16">
    <location>
        <begin position="779"/>
        <end position="834"/>
    </location>
</feature>
<evidence type="ECO:0000259" key="18">
    <source>
        <dbReference type="Pfam" id="PF00905"/>
    </source>
</evidence>
<dbReference type="Pfam" id="PF00912">
    <property type="entry name" value="Transgly"/>
    <property type="match status" value="1"/>
</dbReference>
<dbReference type="Gene3D" id="1.10.3810.10">
    <property type="entry name" value="Biosynthetic peptidoglycan transglycosylase-like"/>
    <property type="match status" value="1"/>
</dbReference>
<keyword evidence="5" id="KW-0808">Transferase</keyword>
<dbReference type="InterPro" id="IPR050396">
    <property type="entry name" value="Glycosyltr_51/Transpeptidase"/>
</dbReference>
<evidence type="ECO:0000256" key="1">
    <source>
        <dbReference type="ARBA" id="ARBA00022475"/>
    </source>
</evidence>
<evidence type="ECO:0000256" key="7">
    <source>
        <dbReference type="ARBA" id="ARBA00022801"/>
    </source>
</evidence>
<keyword evidence="3" id="KW-0645">Protease</keyword>
<proteinExistence type="predicted"/>
<dbReference type="EMBL" id="CP117834">
    <property type="protein sequence ID" value="WDF04240.1"/>
    <property type="molecule type" value="Genomic_DNA"/>
</dbReference>
<feature type="compositionally biased region" description="Basic and acidic residues" evidence="16">
    <location>
        <begin position="764"/>
        <end position="778"/>
    </location>
</feature>
<protein>
    <submittedName>
        <fullName evidence="20">Transglycosylase domain-containing protein</fullName>
    </submittedName>
</protein>
<gene>
    <name evidence="20" type="ORF">PQ477_01805</name>
</gene>
<evidence type="ECO:0000256" key="14">
    <source>
        <dbReference type="ARBA" id="ARBA00034000"/>
    </source>
</evidence>
<dbReference type="InterPro" id="IPR036950">
    <property type="entry name" value="PBP_transglycosylase"/>
</dbReference>
<dbReference type="InterPro" id="IPR001264">
    <property type="entry name" value="Glyco_trans_51"/>
</dbReference>
<evidence type="ECO:0000256" key="2">
    <source>
        <dbReference type="ARBA" id="ARBA00022645"/>
    </source>
</evidence>
<dbReference type="SUPFAM" id="SSF53955">
    <property type="entry name" value="Lysozyme-like"/>
    <property type="match status" value="1"/>
</dbReference>
<keyword evidence="4" id="KW-0328">Glycosyltransferase</keyword>
<evidence type="ECO:0000256" key="12">
    <source>
        <dbReference type="ARBA" id="ARBA00023268"/>
    </source>
</evidence>
<evidence type="ECO:0000259" key="19">
    <source>
        <dbReference type="Pfam" id="PF00912"/>
    </source>
</evidence>
<evidence type="ECO:0000256" key="16">
    <source>
        <dbReference type="SAM" id="MobiDB-lite"/>
    </source>
</evidence>
<evidence type="ECO:0000313" key="21">
    <source>
        <dbReference type="Proteomes" id="UP001215143"/>
    </source>
</evidence>
<keyword evidence="13" id="KW-0961">Cell wall biogenesis/degradation</keyword>
<evidence type="ECO:0000256" key="9">
    <source>
        <dbReference type="ARBA" id="ARBA00022984"/>
    </source>
</evidence>
<keyword evidence="7" id="KW-0378">Hydrolase</keyword>
<dbReference type="InterPro" id="IPR012338">
    <property type="entry name" value="Beta-lactam/transpept-like"/>
</dbReference>
<dbReference type="Pfam" id="PF00905">
    <property type="entry name" value="Transpeptidase"/>
    <property type="match status" value="1"/>
</dbReference>
<evidence type="ECO:0000256" key="3">
    <source>
        <dbReference type="ARBA" id="ARBA00022670"/>
    </source>
</evidence>
<dbReference type="SUPFAM" id="SSF56601">
    <property type="entry name" value="beta-lactamase/transpeptidase-like"/>
    <property type="match status" value="1"/>
</dbReference>
<feature type="domain" description="Glycosyl transferase family 51" evidence="19">
    <location>
        <begin position="97"/>
        <end position="283"/>
    </location>
</feature>
<feature type="region of interest" description="Disordered" evidence="16">
    <location>
        <begin position="764"/>
        <end position="834"/>
    </location>
</feature>